<comment type="cofactor">
    <cofactor evidence="1">
        <name>Mg(2+)</name>
        <dbReference type="ChEBI" id="CHEBI:18420"/>
    </cofactor>
</comment>
<proteinExistence type="inferred from homology"/>
<dbReference type="GO" id="GO:0006281">
    <property type="term" value="P:DNA repair"/>
    <property type="evidence" value="ECO:0007669"/>
    <property type="project" value="UniProtKB-KW"/>
</dbReference>
<dbReference type="Proteomes" id="UP000308197">
    <property type="component" value="Unassembled WGS sequence"/>
</dbReference>
<dbReference type="InterPro" id="IPR051055">
    <property type="entry name" value="PIF1_helicase"/>
</dbReference>
<organism evidence="3 4">
    <name type="scientific">Polyporus arcularius HHB13444</name>
    <dbReference type="NCBI Taxonomy" id="1314778"/>
    <lineage>
        <taxon>Eukaryota</taxon>
        <taxon>Fungi</taxon>
        <taxon>Dikarya</taxon>
        <taxon>Basidiomycota</taxon>
        <taxon>Agaricomycotina</taxon>
        <taxon>Agaricomycetes</taxon>
        <taxon>Polyporales</taxon>
        <taxon>Polyporaceae</taxon>
        <taxon>Polyporus</taxon>
    </lineage>
</organism>
<dbReference type="PANTHER" id="PTHR47642">
    <property type="entry name" value="ATP-DEPENDENT DNA HELICASE"/>
    <property type="match status" value="1"/>
</dbReference>
<keyword evidence="1" id="KW-0347">Helicase</keyword>
<feature type="non-terminal residue" evidence="3">
    <location>
        <position position="1"/>
    </location>
</feature>
<dbReference type="GO" id="GO:0005524">
    <property type="term" value="F:ATP binding"/>
    <property type="evidence" value="ECO:0007669"/>
    <property type="project" value="UniProtKB-KW"/>
</dbReference>
<comment type="similarity">
    <text evidence="1">Belongs to the helicase family.</text>
</comment>
<keyword evidence="1" id="KW-0067">ATP-binding</keyword>
<keyword evidence="1" id="KW-0547">Nucleotide-binding</keyword>
<dbReference type="SUPFAM" id="SSF52540">
    <property type="entry name" value="P-loop containing nucleoside triphosphate hydrolases"/>
    <property type="match status" value="1"/>
</dbReference>
<keyword evidence="1" id="KW-0233">DNA recombination</keyword>
<gene>
    <name evidence="3" type="ORF">K466DRAFT_450180</name>
</gene>
<keyword evidence="1" id="KW-0227">DNA damage</keyword>
<dbReference type="EC" id="5.6.2.3" evidence="1"/>
<evidence type="ECO:0000259" key="2">
    <source>
        <dbReference type="Pfam" id="PF05970"/>
    </source>
</evidence>
<dbReference type="GO" id="GO:0000723">
    <property type="term" value="P:telomere maintenance"/>
    <property type="evidence" value="ECO:0007669"/>
    <property type="project" value="InterPro"/>
</dbReference>
<dbReference type="InterPro" id="IPR010285">
    <property type="entry name" value="DNA_helicase_pif1-like_DEAD"/>
</dbReference>
<dbReference type="EMBL" id="ML211173">
    <property type="protein sequence ID" value="TFK87001.1"/>
    <property type="molecule type" value="Genomic_DNA"/>
</dbReference>
<feature type="non-terminal residue" evidence="3">
    <location>
        <position position="87"/>
    </location>
</feature>
<evidence type="ECO:0000256" key="1">
    <source>
        <dbReference type="RuleBase" id="RU363044"/>
    </source>
</evidence>
<comment type="catalytic activity">
    <reaction evidence="1">
        <text>ATP + H2O = ADP + phosphate + H(+)</text>
        <dbReference type="Rhea" id="RHEA:13065"/>
        <dbReference type="ChEBI" id="CHEBI:15377"/>
        <dbReference type="ChEBI" id="CHEBI:15378"/>
        <dbReference type="ChEBI" id="CHEBI:30616"/>
        <dbReference type="ChEBI" id="CHEBI:43474"/>
        <dbReference type="ChEBI" id="CHEBI:456216"/>
        <dbReference type="EC" id="5.6.2.3"/>
    </reaction>
</comment>
<sequence length="87" mass="9534">LNTEQRRAFRIVAEHSLRTNADPLRMFLGGFGGTGKSRVIQALTSYFGARNQSRRLRLASFTGIAARNISGSTLHASLSLGQQKKSK</sequence>
<dbReference type="Gene3D" id="3.40.50.300">
    <property type="entry name" value="P-loop containing nucleotide triphosphate hydrolases"/>
    <property type="match status" value="1"/>
</dbReference>
<evidence type="ECO:0000313" key="3">
    <source>
        <dbReference type="EMBL" id="TFK87001.1"/>
    </source>
</evidence>
<dbReference type="GO" id="GO:0006310">
    <property type="term" value="P:DNA recombination"/>
    <property type="evidence" value="ECO:0007669"/>
    <property type="project" value="UniProtKB-KW"/>
</dbReference>
<dbReference type="InterPro" id="IPR027417">
    <property type="entry name" value="P-loop_NTPase"/>
</dbReference>
<name>A0A5C3PCP8_9APHY</name>
<protein>
    <recommendedName>
        <fullName evidence="1">ATP-dependent DNA helicase</fullName>
        <ecNumber evidence="1">5.6.2.3</ecNumber>
    </recommendedName>
</protein>
<keyword evidence="4" id="KW-1185">Reference proteome</keyword>
<dbReference type="GO" id="GO:0043139">
    <property type="term" value="F:5'-3' DNA helicase activity"/>
    <property type="evidence" value="ECO:0007669"/>
    <property type="project" value="UniProtKB-EC"/>
</dbReference>
<evidence type="ECO:0000313" key="4">
    <source>
        <dbReference type="Proteomes" id="UP000308197"/>
    </source>
</evidence>
<dbReference type="STRING" id="1314778.A0A5C3PCP8"/>
<accession>A0A5C3PCP8</accession>
<keyword evidence="1" id="KW-0378">Hydrolase</keyword>
<keyword evidence="1" id="KW-0234">DNA repair</keyword>
<dbReference type="GO" id="GO:0016887">
    <property type="term" value="F:ATP hydrolysis activity"/>
    <property type="evidence" value="ECO:0007669"/>
    <property type="project" value="RHEA"/>
</dbReference>
<dbReference type="InParanoid" id="A0A5C3PCP8"/>
<dbReference type="Pfam" id="PF05970">
    <property type="entry name" value="PIF1"/>
    <property type="match status" value="1"/>
</dbReference>
<feature type="domain" description="DNA helicase Pif1-like DEAD-box helicase" evidence="2">
    <location>
        <begin position="1"/>
        <end position="84"/>
    </location>
</feature>
<reference evidence="3 4" key="1">
    <citation type="journal article" date="2019" name="Nat. Ecol. Evol.">
        <title>Megaphylogeny resolves global patterns of mushroom evolution.</title>
        <authorList>
            <person name="Varga T."/>
            <person name="Krizsan K."/>
            <person name="Foldi C."/>
            <person name="Dima B."/>
            <person name="Sanchez-Garcia M."/>
            <person name="Sanchez-Ramirez S."/>
            <person name="Szollosi G.J."/>
            <person name="Szarkandi J.G."/>
            <person name="Papp V."/>
            <person name="Albert L."/>
            <person name="Andreopoulos W."/>
            <person name="Angelini C."/>
            <person name="Antonin V."/>
            <person name="Barry K.W."/>
            <person name="Bougher N.L."/>
            <person name="Buchanan P."/>
            <person name="Buyck B."/>
            <person name="Bense V."/>
            <person name="Catcheside P."/>
            <person name="Chovatia M."/>
            <person name="Cooper J."/>
            <person name="Damon W."/>
            <person name="Desjardin D."/>
            <person name="Finy P."/>
            <person name="Geml J."/>
            <person name="Haridas S."/>
            <person name="Hughes K."/>
            <person name="Justo A."/>
            <person name="Karasinski D."/>
            <person name="Kautmanova I."/>
            <person name="Kiss B."/>
            <person name="Kocsube S."/>
            <person name="Kotiranta H."/>
            <person name="LaButti K.M."/>
            <person name="Lechner B.E."/>
            <person name="Liimatainen K."/>
            <person name="Lipzen A."/>
            <person name="Lukacs Z."/>
            <person name="Mihaltcheva S."/>
            <person name="Morgado L.N."/>
            <person name="Niskanen T."/>
            <person name="Noordeloos M.E."/>
            <person name="Ohm R.A."/>
            <person name="Ortiz-Santana B."/>
            <person name="Ovrebo C."/>
            <person name="Racz N."/>
            <person name="Riley R."/>
            <person name="Savchenko A."/>
            <person name="Shiryaev A."/>
            <person name="Soop K."/>
            <person name="Spirin V."/>
            <person name="Szebenyi C."/>
            <person name="Tomsovsky M."/>
            <person name="Tulloss R.E."/>
            <person name="Uehling J."/>
            <person name="Grigoriev I.V."/>
            <person name="Vagvolgyi C."/>
            <person name="Papp T."/>
            <person name="Martin F.M."/>
            <person name="Miettinen O."/>
            <person name="Hibbett D.S."/>
            <person name="Nagy L.G."/>
        </authorList>
    </citation>
    <scope>NUCLEOTIDE SEQUENCE [LARGE SCALE GENOMIC DNA]</scope>
    <source>
        <strain evidence="3 4">HHB13444</strain>
    </source>
</reference>
<dbReference type="AlphaFoldDB" id="A0A5C3PCP8"/>